<feature type="compositionally biased region" description="Low complexity" evidence="1">
    <location>
        <begin position="181"/>
        <end position="190"/>
    </location>
</feature>
<dbReference type="Proteomes" id="UP000785679">
    <property type="component" value="Unassembled WGS sequence"/>
</dbReference>
<organism evidence="2 3">
    <name type="scientific">Halteria grandinella</name>
    <dbReference type="NCBI Taxonomy" id="5974"/>
    <lineage>
        <taxon>Eukaryota</taxon>
        <taxon>Sar</taxon>
        <taxon>Alveolata</taxon>
        <taxon>Ciliophora</taxon>
        <taxon>Intramacronucleata</taxon>
        <taxon>Spirotrichea</taxon>
        <taxon>Stichotrichia</taxon>
        <taxon>Sporadotrichida</taxon>
        <taxon>Halteriidae</taxon>
        <taxon>Halteria</taxon>
    </lineage>
</organism>
<evidence type="ECO:0000313" key="2">
    <source>
        <dbReference type="EMBL" id="TNV77612.1"/>
    </source>
</evidence>
<evidence type="ECO:0000256" key="1">
    <source>
        <dbReference type="SAM" id="MobiDB-lite"/>
    </source>
</evidence>
<protein>
    <submittedName>
        <fullName evidence="2">Uncharacterized protein</fullName>
    </submittedName>
</protein>
<dbReference type="AlphaFoldDB" id="A0A8J8T0F8"/>
<proteinExistence type="predicted"/>
<sequence length="203" mass="23634">MKNTLKKRNCKLIMKRNDEKVRKQIKRRTQRKDKAWIVTPFSQQCQNSSESTALSSFSPISFPSPFQEQVEDLKVFQPKGLVSLHKIERFKTITFIHKVSLHSKLKESWPRTHVFTLFKEDQHMPFLKDQVFKTGLKDFEGLDREEDDHASDSDIVWGAQELLRASLNEAVLKQVFKRTKPSPTKSSTSDDSQKGNKKQKKEA</sequence>
<accession>A0A8J8T0F8</accession>
<evidence type="ECO:0000313" key="3">
    <source>
        <dbReference type="Proteomes" id="UP000785679"/>
    </source>
</evidence>
<gene>
    <name evidence="2" type="ORF">FGO68_gene4810</name>
</gene>
<dbReference type="EMBL" id="RRYP01011621">
    <property type="protein sequence ID" value="TNV77612.1"/>
    <property type="molecule type" value="Genomic_DNA"/>
</dbReference>
<keyword evidence="3" id="KW-1185">Reference proteome</keyword>
<name>A0A8J8T0F8_HALGN</name>
<reference evidence="2" key="1">
    <citation type="submission" date="2019-06" db="EMBL/GenBank/DDBJ databases">
        <authorList>
            <person name="Zheng W."/>
        </authorList>
    </citation>
    <scope>NUCLEOTIDE SEQUENCE</scope>
    <source>
        <strain evidence="2">QDHG01</strain>
    </source>
</reference>
<feature type="region of interest" description="Disordered" evidence="1">
    <location>
        <begin position="175"/>
        <end position="203"/>
    </location>
</feature>
<comment type="caution">
    <text evidence="2">The sequence shown here is derived from an EMBL/GenBank/DDBJ whole genome shotgun (WGS) entry which is preliminary data.</text>
</comment>